<gene>
    <name evidence="2" type="ORF">I5I61_25220</name>
</gene>
<organism evidence="2 3">
    <name type="scientific">Pseudomonas nitroreducens</name>
    <dbReference type="NCBI Taxonomy" id="46680"/>
    <lineage>
        <taxon>Bacteria</taxon>
        <taxon>Pseudomonadati</taxon>
        <taxon>Pseudomonadota</taxon>
        <taxon>Gammaproteobacteria</taxon>
        <taxon>Pseudomonadales</taxon>
        <taxon>Pseudomonadaceae</taxon>
        <taxon>Pseudomonas</taxon>
    </lineage>
</organism>
<evidence type="ECO:0000313" key="2">
    <source>
        <dbReference type="EMBL" id="MBG6290772.1"/>
    </source>
</evidence>
<feature type="signal peptide" evidence="1">
    <location>
        <begin position="1"/>
        <end position="20"/>
    </location>
</feature>
<keyword evidence="3" id="KW-1185">Reference proteome</keyword>
<dbReference type="RefSeq" id="WP_037013686.1">
    <property type="nucleotide sequence ID" value="NZ_CP120376.1"/>
</dbReference>
<name>A0ABS0KRP4_PSENT</name>
<evidence type="ECO:0008006" key="4">
    <source>
        <dbReference type="Google" id="ProtNLM"/>
    </source>
</evidence>
<evidence type="ECO:0000313" key="3">
    <source>
        <dbReference type="Proteomes" id="UP000608450"/>
    </source>
</evidence>
<sequence>MKRQLLLAASCLAASFQLPAATLLQPVELSDLELSQLRGRFVLPDRIISFGVTMSSIWQNANGQSLGAQVNMQVQNTMNLQTKMPVATPVFNVTLLNGQQNNQIATPPAGTGQVNGGAGLNQVQGIAQSVRTAGDYNQAGNDMTIDVKQADTAGPLPSGTSNLNQSVTTDAGTVAVAAANNGLQLSVQANGQGTALQTIGASGVAQAIALSGNANLVQNLANLSVVMKNNPTALNNINCALDQLRALRPTGY</sequence>
<dbReference type="GeneID" id="300410443"/>
<evidence type="ECO:0000256" key="1">
    <source>
        <dbReference type="SAM" id="SignalP"/>
    </source>
</evidence>
<accession>A0ABS0KRP4</accession>
<feature type="chain" id="PRO_5046660072" description="Fap system outer membrane protein" evidence="1">
    <location>
        <begin position="21"/>
        <end position="252"/>
    </location>
</feature>
<comment type="caution">
    <text evidence="2">The sequence shown here is derived from an EMBL/GenBank/DDBJ whole genome shotgun (WGS) entry which is preliminary data.</text>
</comment>
<dbReference type="Proteomes" id="UP000608450">
    <property type="component" value="Unassembled WGS sequence"/>
</dbReference>
<dbReference type="EMBL" id="JADTFC010000086">
    <property type="protein sequence ID" value="MBG6290772.1"/>
    <property type="molecule type" value="Genomic_DNA"/>
</dbReference>
<proteinExistence type="predicted"/>
<protein>
    <recommendedName>
        <fullName evidence="4">Fap system outer membrane protein</fullName>
    </recommendedName>
</protein>
<keyword evidence="1" id="KW-0732">Signal</keyword>
<reference evidence="2 3" key="1">
    <citation type="submission" date="2020-11" db="EMBL/GenBank/DDBJ databases">
        <title>Enhanced detection system for hospital associated transmission using whole genome sequencing surveillance.</title>
        <authorList>
            <person name="Harrison L.H."/>
            <person name="Van Tyne D."/>
            <person name="Marsh J.W."/>
            <person name="Griffith M.P."/>
            <person name="Snyder D.J."/>
            <person name="Cooper V.S."/>
            <person name="Mustapha M."/>
        </authorList>
    </citation>
    <scope>NUCLEOTIDE SEQUENCE [LARGE SCALE GENOMIC DNA]</scope>
    <source>
        <strain evidence="2 3">PSA00705</strain>
    </source>
</reference>